<dbReference type="InterPro" id="IPR000595">
    <property type="entry name" value="cNMP-bd_dom"/>
</dbReference>
<evidence type="ECO:0000256" key="7">
    <source>
        <dbReference type="ARBA" id="ARBA00022882"/>
    </source>
</evidence>
<evidence type="ECO:0000256" key="12">
    <source>
        <dbReference type="ARBA" id="ARBA00023303"/>
    </source>
</evidence>
<dbReference type="Pfam" id="PF00027">
    <property type="entry name" value="cNMP_binding"/>
    <property type="match status" value="1"/>
</dbReference>
<keyword evidence="4 13" id="KW-0633">Potassium transport</keyword>
<dbReference type="CDD" id="cd00038">
    <property type="entry name" value="CAP_ED"/>
    <property type="match status" value="1"/>
</dbReference>
<keyword evidence="5 13" id="KW-0812">Transmembrane</keyword>
<accession>A0A5D3E6G5</accession>
<evidence type="ECO:0000256" key="5">
    <source>
        <dbReference type="ARBA" id="ARBA00022692"/>
    </source>
</evidence>
<evidence type="ECO:0000256" key="13">
    <source>
        <dbReference type="RuleBase" id="RU369015"/>
    </source>
</evidence>
<gene>
    <name evidence="16" type="ORF">E5676_scaffold455G007060</name>
</gene>
<keyword evidence="12 13" id="KW-0407">Ion channel</keyword>
<evidence type="ECO:0000256" key="1">
    <source>
        <dbReference type="ARBA" id="ARBA00004141"/>
    </source>
</evidence>
<evidence type="ECO:0000256" key="9">
    <source>
        <dbReference type="ARBA" id="ARBA00022989"/>
    </source>
</evidence>
<evidence type="ECO:0000256" key="10">
    <source>
        <dbReference type="ARBA" id="ARBA00023065"/>
    </source>
</evidence>
<comment type="subunit">
    <text evidence="13">The potassium channel is composed of a homo- or heterotetrameric complex of pore-forming subunits.</text>
</comment>
<proteinExistence type="inferred from homology"/>
<evidence type="ECO:0000313" key="16">
    <source>
        <dbReference type="EMBL" id="TYK31398.1"/>
    </source>
</evidence>
<dbReference type="InterPro" id="IPR045319">
    <property type="entry name" value="KAT/AKT"/>
</dbReference>
<evidence type="ECO:0000256" key="4">
    <source>
        <dbReference type="ARBA" id="ARBA00022538"/>
    </source>
</evidence>
<dbReference type="FunFam" id="1.10.287.70:FF:000123">
    <property type="entry name" value="Potassium channel KAT3"/>
    <property type="match status" value="1"/>
</dbReference>
<dbReference type="InterPro" id="IPR014710">
    <property type="entry name" value="RmlC-like_jellyroll"/>
</dbReference>
<dbReference type="InterPro" id="IPR005821">
    <property type="entry name" value="Ion_trans_dom"/>
</dbReference>
<dbReference type="FunFam" id="2.60.120.10:FF:000074">
    <property type="entry name" value="Potassium channel KAT2"/>
    <property type="match status" value="1"/>
</dbReference>
<evidence type="ECO:0000256" key="3">
    <source>
        <dbReference type="ARBA" id="ARBA00022448"/>
    </source>
</evidence>
<dbReference type="AlphaFoldDB" id="A0A5D3E6G5"/>
<feature type="domain" description="KHA" evidence="15">
    <location>
        <begin position="563"/>
        <end position="632"/>
    </location>
</feature>
<comment type="function">
    <text evidence="13">Potassium channel.</text>
</comment>
<dbReference type="PANTHER" id="PTHR45743">
    <property type="entry name" value="POTASSIUM CHANNEL AKT1"/>
    <property type="match status" value="1"/>
</dbReference>
<sequence>MPTSVSETRSPMPLLFRRHSSGEIKNLTSVSSSLLPAFGTVVNDGYTHLNKFVIVPYDRRYRWWQTFLVVLVVYSAWVSPFELAFKKVATGSLLPVDLVVDAFFAIDIVLTFFVAYLDKGTYLLVDDHKKIALRYLTSLGFPMDVASTLPFQVIYRIFTGRMHRSEAFGFLNLLRFWRLRRVSQLFTRLEKDIRFSYFYTRLAKLICVTLLAVHTAGCFYYWLAVHHKDSENTWIGIEVEDFQSRSIWLGYTYSIYWSIVTLTTVGYGDLHAVNLGEKIFSICYMLCNIGLTSYLIGNMTNLIVHAAIRTFIMRDSINEILRYGSKNRLPEGLKDQMLAHMQLKFKTAELKQEQVLEDLPKAIRSSIAQHLFRDTVENAYLFKGLSEDLIVQLVSEMKAEYFPPKVDIIIQNEIPTDFYILVSGAVDVISYKTGTEQILSKLESPKMAGEIAVMLNIPQPFTVRTRRLSQVVRISHHHFKQLVQPNNDDGKILFSNFTQHLKELKKEEQNEIPYFSDLLEDLNSEVFITYWKINSKMNLKIMIFEDQVNPGIPEASKPTVRIRVIIHEHHPDESTKDGNSKGKLVLLPESIEELFGLAEKRFGKRGSLILMVDGSKVEDLNVLREGDHLFFV</sequence>
<reference evidence="16 17" key="1">
    <citation type="submission" date="2019-08" db="EMBL/GenBank/DDBJ databases">
        <title>Draft genome sequences of two oriental melons (Cucumis melo L. var makuwa).</title>
        <authorList>
            <person name="Kwon S.-Y."/>
        </authorList>
    </citation>
    <scope>NUCLEOTIDE SEQUENCE [LARGE SCALE GENOMIC DNA]</scope>
    <source>
        <strain evidence="17">cv. Chang Bougi</strain>
        <tissue evidence="16">Leaf</tissue>
    </source>
</reference>
<evidence type="ECO:0000256" key="11">
    <source>
        <dbReference type="ARBA" id="ARBA00023136"/>
    </source>
</evidence>
<organism evidence="16 17">
    <name type="scientific">Cucumis melo var. makuwa</name>
    <name type="common">Oriental melon</name>
    <dbReference type="NCBI Taxonomy" id="1194695"/>
    <lineage>
        <taxon>Eukaryota</taxon>
        <taxon>Viridiplantae</taxon>
        <taxon>Streptophyta</taxon>
        <taxon>Embryophyta</taxon>
        <taxon>Tracheophyta</taxon>
        <taxon>Spermatophyta</taxon>
        <taxon>Magnoliopsida</taxon>
        <taxon>eudicotyledons</taxon>
        <taxon>Gunneridae</taxon>
        <taxon>Pentapetalae</taxon>
        <taxon>rosids</taxon>
        <taxon>fabids</taxon>
        <taxon>Cucurbitales</taxon>
        <taxon>Cucurbitaceae</taxon>
        <taxon>Benincaseae</taxon>
        <taxon>Cucumis</taxon>
    </lineage>
</organism>
<comment type="domain">
    <text evidence="13">The segment S4 is probably the voltage-sensor and is characterized by a series of positively charged amino acids. The pore-forming region H5 is enclosed by the transmembrane segments S5 and S6 in the Shaker-type (1P/6TM) and contains the GYGD signature motif which seems to be involved in potassium selectivity.</text>
</comment>
<keyword evidence="11 13" id="KW-0472">Membrane</keyword>
<evidence type="ECO:0000259" key="15">
    <source>
        <dbReference type="PROSITE" id="PS51490"/>
    </source>
</evidence>
<dbReference type="GO" id="GO:0005249">
    <property type="term" value="F:voltage-gated potassium channel activity"/>
    <property type="evidence" value="ECO:0007669"/>
    <property type="project" value="UniProtKB-UniRule"/>
</dbReference>
<dbReference type="InterPro" id="IPR021789">
    <property type="entry name" value="KHA_dom"/>
</dbReference>
<comment type="caution">
    <text evidence="16">The sequence shown here is derived from an EMBL/GenBank/DDBJ whole genome shotgun (WGS) entry which is preliminary data.</text>
</comment>
<keyword evidence="7 13" id="KW-0851">Voltage-gated channel</keyword>
<dbReference type="PANTHER" id="PTHR45743:SF27">
    <property type="entry name" value="POTASSIUM CHANNEL KAT3"/>
    <property type="match status" value="1"/>
</dbReference>
<keyword evidence="8 13" id="KW-0630">Potassium</keyword>
<dbReference type="Gene3D" id="1.10.287.70">
    <property type="match status" value="1"/>
</dbReference>
<dbReference type="PRINTS" id="PR01463">
    <property type="entry name" value="EAGCHANLFMLY"/>
</dbReference>
<dbReference type="PROSITE" id="PS51490">
    <property type="entry name" value="KHA"/>
    <property type="match status" value="1"/>
</dbReference>
<dbReference type="EMBL" id="SSTD01000141">
    <property type="protein sequence ID" value="TYK31398.1"/>
    <property type="molecule type" value="Genomic_DNA"/>
</dbReference>
<dbReference type="GO" id="GO:0034702">
    <property type="term" value="C:monoatomic ion channel complex"/>
    <property type="evidence" value="ECO:0007669"/>
    <property type="project" value="UniProtKB-KW"/>
</dbReference>
<evidence type="ECO:0000256" key="6">
    <source>
        <dbReference type="ARBA" id="ARBA00022826"/>
    </source>
</evidence>
<feature type="domain" description="Cyclic nucleotide-binding" evidence="14">
    <location>
        <begin position="381"/>
        <end position="500"/>
    </location>
</feature>
<name>A0A5D3E6G5_CUCMM</name>
<keyword evidence="6 13" id="KW-0631">Potassium channel</keyword>
<comment type="similarity">
    <text evidence="2 13">Belongs to the potassium channel family. Plant (TC 1.A.1.4) subfamily.</text>
</comment>
<dbReference type="Gene3D" id="2.60.120.10">
    <property type="entry name" value="Jelly Rolls"/>
    <property type="match status" value="1"/>
</dbReference>
<evidence type="ECO:0000313" key="17">
    <source>
        <dbReference type="Proteomes" id="UP000321947"/>
    </source>
</evidence>
<dbReference type="SUPFAM" id="SSF81324">
    <property type="entry name" value="Voltage-gated potassium channels"/>
    <property type="match status" value="1"/>
</dbReference>
<dbReference type="InterPro" id="IPR018490">
    <property type="entry name" value="cNMP-bd_dom_sf"/>
</dbReference>
<dbReference type="Proteomes" id="UP000321947">
    <property type="component" value="Unassembled WGS sequence"/>
</dbReference>
<keyword evidence="9 13" id="KW-1133">Transmembrane helix</keyword>
<evidence type="ECO:0000256" key="2">
    <source>
        <dbReference type="ARBA" id="ARBA00007929"/>
    </source>
</evidence>
<comment type="subcellular location">
    <subcellularLocation>
        <location evidence="1 13">Membrane</location>
        <topology evidence="1 13">Multi-pass membrane protein</topology>
    </subcellularLocation>
</comment>
<comment type="domain">
    <text evidence="13">The KHA domain (rich in hydrophobic and acidic residues) present in the C-terminal part is likely to be important for tetramerization.</text>
</comment>
<feature type="transmembrane region" description="Helical" evidence="13">
    <location>
        <begin position="248"/>
        <end position="267"/>
    </location>
</feature>
<dbReference type="SMART" id="SM00100">
    <property type="entry name" value="cNMP"/>
    <property type="match status" value="1"/>
</dbReference>
<dbReference type="Pfam" id="PF11834">
    <property type="entry name" value="KHA"/>
    <property type="match status" value="1"/>
</dbReference>
<keyword evidence="10 13" id="KW-0406">Ion transport</keyword>
<feature type="transmembrane region" description="Helical" evidence="13">
    <location>
        <begin position="93"/>
        <end position="115"/>
    </location>
</feature>
<dbReference type="SUPFAM" id="SSF51206">
    <property type="entry name" value="cAMP-binding domain-like"/>
    <property type="match status" value="1"/>
</dbReference>
<protein>
    <recommendedName>
        <fullName evidence="13">Potassium channel</fullName>
    </recommendedName>
</protein>
<feature type="transmembrane region" description="Helical" evidence="13">
    <location>
        <begin position="135"/>
        <end position="155"/>
    </location>
</feature>
<evidence type="ECO:0000256" key="8">
    <source>
        <dbReference type="ARBA" id="ARBA00022958"/>
    </source>
</evidence>
<feature type="transmembrane region" description="Helical" evidence="13">
    <location>
        <begin position="63"/>
        <end position="81"/>
    </location>
</feature>
<evidence type="ECO:0000259" key="14">
    <source>
        <dbReference type="PROSITE" id="PS50042"/>
    </source>
</evidence>
<feature type="transmembrane region" description="Helical" evidence="13">
    <location>
        <begin position="202"/>
        <end position="223"/>
    </location>
</feature>
<keyword evidence="3 13" id="KW-0813">Transport</keyword>
<dbReference type="PROSITE" id="PS50042">
    <property type="entry name" value="CNMP_BINDING_3"/>
    <property type="match status" value="1"/>
</dbReference>
<dbReference type="Pfam" id="PF00520">
    <property type="entry name" value="Ion_trans"/>
    <property type="match status" value="1"/>
</dbReference>
<dbReference type="InterPro" id="IPR003938">
    <property type="entry name" value="K_chnl_volt-dep_EAG/ELK/ERG"/>
</dbReference>
<feature type="transmembrane region" description="Helical" evidence="13">
    <location>
        <begin position="279"/>
        <end position="297"/>
    </location>
</feature>